<gene>
    <name evidence="2" type="ORF">ROSEINA2194_01975</name>
</gene>
<comment type="caution">
    <text evidence="2">The sequence shown here is derived from an EMBL/GenBank/DDBJ whole genome shotgun (WGS) entry which is preliminary data.</text>
</comment>
<protein>
    <recommendedName>
        <fullName evidence="1">Spore protein YkvP/CgeB glycosyl transferase-like domain-containing protein</fullName>
    </recommendedName>
</protein>
<reference evidence="2 3" key="1">
    <citation type="submission" date="2009-02" db="EMBL/GenBank/DDBJ databases">
        <authorList>
            <person name="Fulton L."/>
            <person name="Clifton S."/>
            <person name="Fulton B."/>
            <person name="Xu J."/>
            <person name="Minx P."/>
            <person name="Pepin K.H."/>
            <person name="Johnson M."/>
            <person name="Bhonagiri V."/>
            <person name="Nash W.E."/>
            <person name="Mardis E.R."/>
            <person name="Wilson R.K."/>
        </authorList>
    </citation>
    <scope>NUCLEOTIDE SEQUENCE [LARGE SCALE GENOMIC DNA]</scope>
    <source>
        <strain evidence="2 3">DSM 16841</strain>
    </source>
</reference>
<sequence length="423" mass="48969">MMWMNIWTDNVSGRQEMNGSKDLKTIIYFKGVYDTLDLFTDHLIEAFESMGYGTFVYHTANEEVSKKMLLRLLDESQEFAVVTFNNLGYNLSFEQSEAAEDEEKKPEEHNIWNYFHIPYIDILMDHPFHYEKPLCNMPETAVILCTDRNHEKYIRRFFKNIHQTDFLPHAGVELGHKHKPLNDRNIDVLYAGALPIYTVAKMIPDLHSIPEVDGEHMMQSVLGELVQHPEQTTEQAIEAYVKSVRGDISDERLQEIIVKMRFLDSYATSFFREQAVRILVESGIHVTAYGVGWDQCEWSDNPYLTYGGKVLAPQILPLMNDSKIVLNTMTWFKAGAHDRIFNGMLAGAAVVTDDSTYLRRTFTDGKELVMFSLKELQTLPERVFDLFGHSSHMQELADCGYRAAKEGHTWKNRAEYIRECYLD</sequence>
<evidence type="ECO:0000259" key="1">
    <source>
        <dbReference type="Pfam" id="PF13524"/>
    </source>
</evidence>
<name>C0FTA5_9FIRM</name>
<dbReference type="EMBL" id="ACFY01000086">
    <property type="protein sequence ID" value="EEG94064.1"/>
    <property type="molecule type" value="Genomic_DNA"/>
</dbReference>
<dbReference type="RefSeq" id="WP_007885759.1">
    <property type="nucleotide sequence ID" value="NZ_ACFY01000086.1"/>
</dbReference>
<accession>C0FTA5</accession>
<reference evidence="2 3" key="2">
    <citation type="submission" date="2009-03" db="EMBL/GenBank/DDBJ databases">
        <title>Draft genome sequence of Roseburia inulinivorans (DSM 16841).</title>
        <authorList>
            <person name="Sudarsanam P."/>
            <person name="Ley R."/>
            <person name="Guruge J."/>
            <person name="Turnbaugh P.J."/>
            <person name="Mahowald M."/>
            <person name="Liep D."/>
            <person name="Gordon J."/>
        </authorList>
    </citation>
    <scope>NUCLEOTIDE SEQUENCE [LARGE SCALE GENOMIC DNA]</scope>
    <source>
        <strain evidence="2 3">DSM 16841</strain>
    </source>
</reference>
<dbReference type="Proteomes" id="UP000003561">
    <property type="component" value="Unassembled WGS sequence"/>
</dbReference>
<evidence type="ECO:0000313" key="3">
    <source>
        <dbReference type="Proteomes" id="UP000003561"/>
    </source>
</evidence>
<dbReference type="GeneID" id="75162321"/>
<feature type="domain" description="Spore protein YkvP/CgeB glycosyl transferase-like" evidence="1">
    <location>
        <begin position="281"/>
        <end position="417"/>
    </location>
</feature>
<proteinExistence type="predicted"/>
<organism evidence="2 3">
    <name type="scientific">Roseburia inulinivorans DSM 16841</name>
    <dbReference type="NCBI Taxonomy" id="622312"/>
    <lineage>
        <taxon>Bacteria</taxon>
        <taxon>Bacillati</taxon>
        <taxon>Bacillota</taxon>
        <taxon>Clostridia</taxon>
        <taxon>Lachnospirales</taxon>
        <taxon>Lachnospiraceae</taxon>
        <taxon>Roseburia</taxon>
    </lineage>
</organism>
<dbReference type="eggNOG" id="COG4641">
    <property type="taxonomic scope" value="Bacteria"/>
</dbReference>
<dbReference type="Pfam" id="PF13524">
    <property type="entry name" value="Glyco_trans_1_2"/>
    <property type="match status" value="1"/>
</dbReference>
<dbReference type="InterPro" id="IPR055259">
    <property type="entry name" value="YkvP/CgeB_Glyco_trans-like"/>
</dbReference>
<evidence type="ECO:0000313" key="2">
    <source>
        <dbReference type="EMBL" id="EEG94064.1"/>
    </source>
</evidence>
<dbReference type="AlphaFoldDB" id="C0FTA5"/>